<evidence type="ECO:0000259" key="7">
    <source>
        <dbReference type="Pfam" id="PF14824"/>
    </source>
</evidence>
<dbReference type="EMBL" id="UINC01024045">
    <property type="protein sequence ID" value="SVA96937.1"/>
    <property type="molecule type" value="Genomic_DNA"/>
</dbReference>
<keyword evidence="5" id="KW-0627">Porphyrin biosynthesis</keyword>
<dbReference type="InterPro" id="IPR028281">
    <property type="entry name" value="Sirohaem_synthase_central"/>
</dbReference>
<organism evidence="8">
    <name type="scientific">marine metagenome</name>
    <dbReference type="NCBI Taxonomy" id="408172"/>
    <lineage>
        <taxon>unclassified sequences</taxon>
        <taxon>metagenomes</taxon>
        <taxon>ecological metagenomes</taxon>
    </lineage>
</organism>
<dbReference type="InterPro" id="IPR036291">
    <property type="entry name" value="NAD(P)-bd_dom_sf"/>
</dbReference>
<evidence type="ECO:0000256" key="3">
    <source>
        <dbReference type="ARBA" id="ARBA00023002"/>
    </source>
</evidence>
<comment type="pathway">
    <text evidence="1">Porphyrin-containing compound metabolism; siroheme biosynthesis; sirohydrochlorin from precorrin-2: step 1/1.</text>
</comment>
<dbReference type="InterPro" id="IPR028161">
    <property type="entry name" value="Met8-like"/>
</dbReference>
<dbReference type="Gene3D" id="3.30.160.110">
    <property type="entry name" value="Siroheme synthase, domain 2"/>
    <property type="match status" value="1"/>
</dbReference>
<dbReference type="SUPFAM" id="SSF75615">
    <property type="entry name" value="Siroheme synthase middle domains-like"/>
    <property type="match status" value="1"/>
</dbReference>
<dbReference type="GO" id="GO:0043115">
    <property type="term" value="F:precorrin-2 dehydrogenase activity"/>
    <property type="evidence" value="ECO:0007669"/>
    <property type="project" value="UniProtKB-EC"/>
</dbReference>
<dbReference type="InterPro" id="IPR006367">
    <property type="entry name" value="Sirohaem_synthase_N"/>
</dbReference>
<evidence type="ECO:0000256" key="1">
    <source>
        <dbReference type="ARBA" id="ARBA00005010"/>
    </source>
</evidence>
<dbReference type="GO" id="GO:0004325">
    <property type="term" value="F:ferrochelatase activity"/>
    <property type="evidence" value="ECO:0007669"/>
    <property type="project" value="InterPro"/>
</dbReference>
<dbReference type="Pfam" id="PF14824">
    <property type="entry name" value="Sirohm_synth_M"/>
    <property type="match status" value="1"/>
</dbReference>
<dbReference type="PANTHER" id="PTHR35330">
    <property type="entry name" value="SIROHEME BIOSYNTHESIS PROTEIN MET8"/>
    <property type="match status" value="1"/>
</dbReference>
<evidence type="ECO:0000256" key="2">
    <source>
        <dbReference type="ARBA" id="ARBA00012400"/>
    </source>
</evidence>
<evidence type="ECO:0000256" key="4">
    <source>
        <dbReference type="ARBA" id="ARBA00023027"/>
    </source>
</evidence>
<evidence type="ECO:0000256" key="6">
    <source>
        <dbReference type="ARBA" id="ARBA00047561"/>
    </source>
</evidence>
<gene>
    <name evidence="8" type="ORF">METZ01_LOCUS149791</name>
</gene>
<comment type="catalytic activity">
    <reaction evidence="6">
        <text>precorrin-2 + NAD(+) = sirohydrochlorin + NADH + 2 H(+)</text>
        <dbReference type="Rhea" id="RHEA:15613"/>
        <dbReference type="ChEBI" id="CHEBI:15378"/>
        <dbReference type="ChEBI" id="CHEBI:57540"/>
        <dbReference type="ChEBI" id="CHEBI:57945"/>
        <dbReference type="ChEBI" id="CHEBI:58351"/>
        <dbReference type="ChEBI" id="CHEBI:58827"/>
        <dbReference type="EC" id="1.3.1.76"/>
    </reaction>
</comment>
<keyword evidence="4" id="KW-0520">NAD</keyword>
<evidence type="ECO:0000256" key="5">
    <source>
        <dbReference type="ARBA" id="ARBA00023244"/>
    </source>
</evidence>
<dbReference type="PANTHER" id="PTHR35330:SF1">
    <property type="entry name" value="SIROHEME BIOSYNTHESIS PROTEIN MET8"/>
    <property type="match status" value="1"/>
</dbReference>
<dbReference type="Pfam" id="PF13241">
    <property type="entry name" value="NAD_binding_7"/>
    <property type="match status" value="1"/>
</dbReference>
<dbReference type="GO" id="GO:0019354">
    <property type="term" value="P:siroheme biosynthetic process"/>
    <property type="evidence" value="ECO:0007669"/>
    <property type="project" value="UniProtKB-UniPathway"/>
</dbReference>
<reference evidence="8" key="1">
    <citation type="submission" date="2018-05" db="EMBL/GenBank/DDBJ databases">
        <authorList>
            <person name="Lanie J.A."/>
            <person name="Ng W.-L."/>
            <person name="Kazmierczak K.M."/>
            <person name="Andrzejewski T.M."/>
            <person name="Davidsen T.M."/>
            <person name="Wayne K.J."/>
            <person name="Tettelin H."/>
            <person name="Glass J.I."/>
            <person name="Rusch D."/>
            <person name="Podicherti R."/>
            <person name="Tsui H.-C.T."/>
            <person name="Winkler M.E."/>
        </authorList>
    </citation>
    <scope>NUCLEOTIDE SEQUENCE</scope>
</reference>
<proteinExistence type="predicted"/>
<dbReference type="UniPathway" id="UPA00262">
    <property type="reaction ID" value="UER00222"/>
</dbReference>
<dbReference type="SUPFAM" id="SSF51735">
    <property type="entry name" value="NAD(P)-binding Rossmann-fold domains"/>
    <property type="match status" value="1"/>
</dbReference>
<dbReference type="Gene3D" id="3.40.50.720">
    <property type="entry name" value="NAD(P)-binding Rossmann-like Domain"/>
    <property type="match status" value="1"/>
</dbReference>
<sequence length="216" mass="23063">MNTTPYPVNLDLRGRRALVVGGGSVAARKVAGLLASGAQVTVVAPKAVDEIADDHRVRWHQRPYRRGEVTSYRLAVTATGHEAVDQQVYWDAEAADVWLNSADDPAHCSFTLPAVSRRDDLQVAVSTNGRSPAVAAWLRRTIDGAIGPEHGTVLALAAEVRAELRESTGTSESPAWVDALDDDLLDLVRAGDRDGARARLRTALGLDGPLVDGASR</sequence>
<protein>
    <recommendedName>
        <fullName evidence="2">precorrin-2 dehydrogenase</fullName>
        <ecNumber evidence="2">1.3.1.76</ecNumber>
    </recommendedName>
</protein>
<feature type="domain" description="Siroheme synthase central" evidence="7">
    <location>
        <begin position="118"/>
        <end position="143"/>
    </location>
</feature>
<evidence type="ECO:0000313" key="8">
    <source>
        <dbReference type="EMBL" id="SVA96937.1"/>
    </source>
</evidence>
<name>A0A382A795_9ZZZZ</name>
<keyword evidence="3" id="KW-0560">Oxidoreductase</keyword>
<accession>A0A382A795</accession>
<dbReference type="AlphaFoldDB" id="A0A382A795"/>
<dbReference type="NCBIfam" id="TIGR01470">
    <property type="entry name" value="cysG_Nterm"/>
    <property type="match status" value="1"/>
</dbReference>
<dbReference type="EC" id="1.3.1.76" evidence="2"/>